<reference evidence="3" key="1">
    <citation type="submission" date="2023-01" db="EMBL/GenBank/DDBJ databases">
        <authorList>
            <person name="Van Ghelder C."/>
            <person name="Rancurel C."/>
        </authorList>
    </citation>
    <scope>NUCLEOTIDE SEQUENCE</scope>
    <source>
        <strain evidence="3">CNCM I-4278</strain>
    </source>
</reference>
<dbReference type="InterPro" id="IPR036291">
    <property type="entry name" value="NAD(P)-bd_dom_sf"/>
</dbReference>
<evidence type="ECO:0000313" key="4">
    <source>
        <dbReference type="Proteomes" id="UP001152607"/>
    </source>
</evidence>
<accession>A0A9W4XVZ8</accession>
<protein>
    <recommendedName>
        <fullName evidence="5">NAD(P)-binding protein</fullName>
    </recommendedName>
</protein>
<dbReference type="PANTHER" id="PTHR43669:SF4">
    <property type="entry name" value="SHORT-CHAIN DEHYDROGENASE"/>
    <property type="match status" value="1"/>
</dbReference>
<evidence type="ECO:0000256" key="2">
    <source>
        <dbReference type="ARBA" id="ARBA00023002"/>
    </source>
</evidence>
<dbReference type="AlphaFoldDB" id="A0A9W4XVZ8"/>
<dbReference type="PANTHER" id="PTHR43669">
    <property type="entry name" value="5-KETO-D-GLUCONATE 5-REDUCTASE"/>
    <property type="match status" value="1"/>
</dbReference>
<gene>
    <name evidence="3" type="ORF">PDIGIT_LOCUS8336</name>
</gene>
<sequence>MSSKPIALILGSGPRVGAAVAKQLSSTGYNVAVVSRKAAGGKTAEGYLSIQGDLSNPSSIPAIFDAVKSEYQIAPSVVVYNAAALVPPNGDDIFSIPAEALANTLNTNTVSFYAAAQQAVKGWETLTTDAKKVFIYTGNKSNTTILPIPLTLTLSVGKSASSYLVGAADLYYSKLGYRFYYADERTEDGGIKGMQLDGDAHGEFFAQLASGQGEVPWHATFVKGKGYVKF</sequence>
<comment type="caution">
    <text evidence="3">The sequence shown here is derived from an EMBL/GenBank/DDBJ whole genome shotgun (WGS) entry which is preliminary data.</text>
</comment>
<organism evidence="3 4">
    <name type="scientific">Periconia digitata</name>
    <dbReference type="NCBI Taxonomy" id="1303443"/>
    <lineage>
        <taxon>Eukaryota</taxon>
        <taxon>Fungi</taxon>
        <taxon>Dikarya</taxon>
        <taxon>Ascomycota</taxon>
        <taxon>Pezizomycotina</taxon>
        <taxon>Dothideomycetes</taxon>
        <taxon>Pleosporomycetidae</taxon>
        <taxon>Pleosporales</taxon>
        <taxon>Massarineae</taxon>
        <taxon>Periconiaceae</taxon>
        <taxon>Periconia</taxon>
    </lineage>
</organism>
<evidence type="ECO:0000313" key="3">
    <source>
        <dbReference type="EMBL" id="CAI6335257.1"/>
    </source>
</evidence>
<dbReference type="GO" id="GO:0016491">
    <property type="term" value="F:oxidoreductase activity"/>
    <property type="evidence" value="ECO:0007669"/>
    <property type="project" value="UniProtKB-KW"/>
</dbReference>
<dbReference type="SUPFAM" id="SSF51735">
    <property type="entry name" value="NAD(P)-binding Rossmann-fold domains"/>
    <property type="match status" value="1"/>
</dbReference>
<dbReference type="Proteomes" id="UP001152607">
    <property type="component" value="Unassembled WGS sequence"/>
</dbReference>
<dbReference type="Pfam" id="PF13561">
    <property type="entry name" value="adh_short_C2"/>
    <property type="match status" value="1"/>
</dbReference>
<dbReference type="Gene3D" id="3.40.50.720">
    <property type="entry name" value="NAD(P)-binding Rossmann-like Domain"/>
    <property type="match status" value="1"/>
</dbReference>
<proteinExistence type="inferred from homology"/>
<comment type="similarity">
    <text evidence="1">Belongs to the short-chain dehydrogenases/reductases (SDR) family.</text>
</comment>
<evidence type="ECO:0000256" key="1">
    <source>
        <dbReference type="ARBA" id="ARBA00006484"/>
    </source>
</evidence>
<keyword evidence="4" id="KW-1185">Reference proteome</keyword>
<dbReference type="EMBL" id="CAOQHR010000005">
    <property type="protein sequence ID" value="CAI6335257.1"/>
    <property type="molecule type" value="Genomic_DNA"/>
</dbReference>
<evidence type="ECO:0008006" key="5">
    <source>
        <dbReference type="Google" id="ProtNLM"/>
    </source>
</evidence>
<name>A0A9W4XVZ8_9PLEO</name>
<dbReference type="OrthoDB" id="5336600at2759"/>
<dbReference type="InterPro" id="IPR002347">
    <property type="entry name" value="SDR_fam"/>
</dbReference>
<keyword evidence="2" id="KW-0560">Oxidoreductase</keyword>